<proteinExistence type="predicted"/>
<accession>A0A6J5SLE2</accession>
<name>A0A6J5SLE2_9CAUD</name>
<dbReference type="EMBL" id="LR797431">
    <property type="protein sequence ID" value="CAB4215739.1"/>
    <property type="molecule type" value="Genomic_DNA"/>
</dbReference>
<gene>
    <name evidence="1" type="ORF">UFOVP1483_47</name>
</gene>
<sequence>MGKKNMDYRLDLFNAVSAYQKHMTKDDALLFVSYNLEDGDIMMGLDGNVNIMSAVFANENGAMKLSTLEKRVQFRKAQSAVLNIASNILRVDKKFYNKFKIVMGKINHIHHLSDEAEAYDNAIEKLYPNKQL</sequence>
<reference evidence="1" key="1">
    <citation type="submission" date="2020-05" db="EMBL/GenBank/DDBJ databases">
        <authorList>
            <person name="Chiriac C."/>
            <person name="Salcher M."/>
            <person name="Ghai R."/>
            <person name="Kavagutti S V."/>
        </authorList>
    </citation>
    <scope>NUCLEOTIDE SEQUENCE</scope>
</reference>
<organism evidence="1">
    <name type="scientific">uncultured Caudovirales phage</name>
    <dbReference type="NCBI Taxonomy" id="2100421"/>
    <lineage>
        <taxon>Viruses</taxon>
        <taxon>Duplodnaviria</taxon>
        <taxon>Heunggongvirae</taxon>
        <taxon>Uroviricota</taxon>
        <taxon>Caudoviricetes</taxon>
        <taxon>Peduoviridae</taxon>
        <taxon>Maltschvirus</taxon>
        <taxon>Maltschvirus maltsch</taxon>
    </lineage>
</organism>
<evidence type="ECO:0000313" key="1">
    <source>
        <dbReference type="EMBL" id="CAB4215739.1"/>
    </source>
</evidence>
<protein>
    <submittedName>
        <fullName evidence="1">Uncharacterized protein</fullName>
    </submittedName>
</protein>